<dbReference type="RefSeq" id="WP_157427137.1">
    <property type="nucleotide sequence ID" value="NZ_BAAANK010000002.1"/>
</dbReference>
<dbReference type="Gene3D" id="3.30.530.20">
    <property type="match status" value="1"/>
</dbReference>
<evidence type="ECO:0000259" key="2">
    <source>
        <dbReference type="Pfam" id="PF08327"/>
    </source>
</evidence>
<protein>
    <submittedName>
        <fullName evidence="3">SRPBCC family protein</fullName>
    </submittedName>
</protein>
<gene>
    <name evidence="3" type="ORF">GCM10009750_09350</name>
</gene>
<evidence type="ECO:0000256" key="1">
    <source>
        <dbReference type="ARBA" id="ARBA00006817"/>
    </source>
</evidence>
<organism evidence="3 4">
    <name type="scientific">Agromyces salentinus</name>
    <dbReference type="NCBI Taxonomy" id="269421"/>
    <lineage>
        <taxon>Bacteria</taxon>
        <taxon>Bacillati</taxon>
        <taxon>Actinomycetota</taxon>
        <taxon>Actinomycetes</taxon>
        <taxon>Micrococcales</taxon>
        <taxon>Microbacteriaceae</taxon>
        <taxon>Agromyces</taxon>
    </lineage>
</organism>
<dbReference type="Pfam" id="PF08327">
    <property type="entry name" value="AHSA1"/>
    <property type="match status" value="1"/>
</dbReference>
<dbReference type="Proteomes" id="UP001501746">
    <property type="component" value="Unassembled WGS sequence"/>
</dbReference>
<accession>A0ABP4YVR5</accession>
<comment type="similarity">
    <text evidence="1">Belongs to the AHA1 family.</text>
</comment>
<dbReference type="SUPFAM" id="SSF55961">
    <property type="entry name" value="Bet v1-like"/>
    <property type="match status" value="1"/>
</dbReference>
<dbReference type="InterPro" id="IPR013538">
    <property type="entry name" value="ASHA1/2-like_C"/>
</dbReference>
<proteinExistence type="inferred from homology"/>
<dbReference type="CDD" id="cd07814">
    <property type="entry name" value="SRPBCC_CalC_Aha1-like"/>
    <property type="match status" value="1"/>
</dbReference>
<sequence>MPEQTASATKHFTITRVFDAPRELVWRAWTDPDEAAAWWHPRGIITPRESVDLDVRPGGRYRYTMIAPDGTEYPTAGVFREVAPPERLVMTWGSPGDADDAAPVLTIELAEHGEGRDQTHMTFHVLGIEGAPGDENVYDGWDSAFDVLVEHLADSRAN</sequence>
<comment type="caution">
    <text evidence="3">The sequence shown here is derived from an EMBL/GenBank/DDBJ whole genome shotgun (WGS) entry which is preliminary data.</text>
</comment>
<reference evidence="4" key="1">
    <citation type="journal article" date="2019" name="Int. J. Syst. Evol. Microbiol.">
        <title>The Global Catalogue of Microorganisms (GCM) 10K type strain sequencing project: providing services to taxonomists for standard genome sequencing and annotation.</title>
        <authorList>
            <consortium name="The Broad Institute Genomics Platform"/>
            <consortium name="The Broad Institute Genome Sequencing Center for Infectious Disease"/>
            <person name="Wu L."/>
            <person name="Ma J."/>
        </authorList>
    </citation>
    <scope>NUCLEOTIDE SEQUENCE [LARGE SCALE GENOMIC DNA]</scope>
    <source>
        <strain evidence="4">JCM 14323</strain>
    </source>
</reference>
<keyword evidence="4" id="KW-1185">Reference proteome</keyword>
<dbReference type="EMBL" id="BAAANK010000002">
    <property type="protein sequence ID" value="GAA1827946.1"/>
    <property type="molecule type" value="Genomic_DNA"/>
</dbReference>
<evidence type="ECO:0000313" key="4">
    <source>
        <dbReference type="Proteomes" id="UP001501746"/>
    </source>
</evidence>
<dbReference type="InterPro" id="IPR023393">
    <property type="entry name" value="START-like_dom_sf"/>
</dbReference>
<name>A0ABP4YVR5_9MICO</name>
<feature type="domain" description="Activator of Hsp90 ATPase homologue 1/2-like C-terminal" evidence="2">
    <location>
        <begin position="19"/>
        <end position="152"/>
    </location>
</feature>
<evidence type="ECO:0000313" key="3">
    <source>
        <dbReference type="EMBL" id="GAA1827946.1"/>
    </source>
</evidence>